<dbReference type="PANTHER" id="PTHR33221">
    <property type="entry name" value="WINGED HELIX-TURN-HELIX TRANSCRIPTIONAL REGULATOR, RRF2 FAMILY"/>
    <property type="match status" value="1"/>
</dbReference>
<gene>
    <name evidence="1" type="ORF">H8699_00810</name>
</gene>
<protein>
    <submittedName>
        <fullName evidence="1">Rrf2 family transcriptional regulator</fullName>
    </submittedName>
</protein>
<comment type="caution">
    <text evidence="1">The sequence shown here is derived from an EMBL/GenBank/DDBJ whole genome shotgun (WGS) entry which is preliminary data.</text>
</comment>
<sequence length="144" mass="15625">MTGEFAIAVHALVFLNRRGETVNSETLADNVCTHPARLRGVMAKLKNAGLVDTKEGMEGGYAFRKDPAQVTLRQICDALNVKLVSASWRSGSVDKPCMISSGMADVMDDLYSQMDALGREYLSHITIADIDRQIFSGKEKGASA</sequence>
<dbReference type="InterPro" id="IPR000944">
    <property type="entry name" value="Tscrpt_reg_Rrf2"/>
</dbReference>
<dbReference type="InterPro" id="IPR036390">
    <property type="entry name" value="WH_DNA-bd_sf"/>
</dbReference>
<dbReference type="EMBL" id="JACRSO010000001">
    <property type="protein sequence ID" value="MBC8527978.1"/>
    <property type="molecule type" value="Genomic_DNA"/>
</dbReference>
<dbReference type="PROSITE" id="PS01332">
    <property type="entry name" value="HTH_RRF2_1"/>
    <property type="match status" value="1"/>
</dbReference>
<dbReference type="AlphaFoldDB" id="A0A926CXI5"/>
<dbReference type="Gene3D" id="1.10.10.10">
    <property type="entry name" value="Winged helix-like DNA-binding domain superfamily/Winged helix DNA-binding domain"/>
    <property type="match status" value="1"/>
</dbReference>
<dbReference type="Proteomes" id="UP000654279">
    <property type="component" value="Unassembled WGS sequence"/>
</dbReference>
<dbReference type="RefSeq" id="WP_249284047.1">
    <property type="nucleotide sequence ID" value="NZ_JACRSO010000001.1"/>
</dbReference>
<reference evidence="1" key="1">
    <citation type="submission" date="2020-08" db="EMBL/GenBank/DDBJ databases">
        <title>Genome public.</title>
        <authorList>
            <person name="Liu C."/>
            <person name="Sun Q."/>
        </authorList>
    </citation>
    <scope>NUCLEOTIDE SEQUENCE</scope>
    <source>
        <strain evidence="1">NSJ-44</strain>
    </source>
</reference>
<dbReference type="GO" id="GO:0003700">
    <property type="term" value="F:DNA-binding transcription factor activity"/>
    <property type="evidence" value="ECO:0007669"/>
    <property type="project" value="TreeGrafter"/>
</dbReference>
<dbReference type="PANTHER" id="PTHR33221:SF15">
    <property type="entry name" value="HTH-TYPE TRANSCRIPTIONAL REGULATOR YWGB-RELATED"/>
    <property type="match status" value="1"/>
</dbReference>
<keyword evidence="2" id="KW-1185">Reference proteome</keyword>
<dbReference type="InterPro" id="IPR036388">
    <property type="entry name" value="WH-like_DNA-bd_sf"/>
</dbReference>
<name>A0A926CXI5_9FIRM</name>
<dbReference type="Pfam" id="PF02082">
    <property type="entry name" value="Rrf2"/>
    <property type="match status" value="1"/>
</dbReference>
<evidence type="ECO:0000313" key="2">
    <source>
        <dbReference type="Proteomes" id="UP000654279"/>
    </source>
</evidence>
<evidence type="ECO:0000313" key="1">
    <source>
        <dbReference type="EMBL" id="MBC8527978.1"/>
    </source>
</evidence>
<dbReference type="PROSITE" id="PS51197">
    <property type="entry name" value="HTH_RRF2_2"/>
    <property type="match status" value="1"/>
</dbReference>
<dbReference type="SUPFAM" id="SSF46785">
    <property type="entry name" value="Winged helix' DNA-binding domain"/>
    <property type="match status" value="1"/>
</dbReference>
<dbReference type="GO" id="GO:0005829">
    <property type="term" value="C:cytosol"/>
    <property type="evidence" value="ECO:0007669"/>
    <property type="project" value="TreeGrafter"/>
</dbReference>
<dbReference type="InterPro" id="IPR030489">
    <property type="entry name" value="TR_Rrf2-type_CS"/>
</dbReference>
<organism evidence="1 2">
    <name type="scientific">Luoshenia tenuis</name>
    <dbReference type="NCBI Taxonomy" id="2763654"/>
    <lineage>
        <taxon>Bacteria</taxon>
        <taxon>Bacillati</taxon>
        <taxon>Bacillota</taxon>
        <taxon>Clostridia</taxon>
        <taxon>Christensenellales</taxon>
        <taxon>Christensenellaceae</taxon>
        <taxon>Luoshenia</taxon>
    </lineage>
</organism>
<proteinExistence type="predicted"/>
<accession>A0A926CXI5</accession>